<accession>A0A1U7PM41</accession>
<gene>
    <name evidence="2" type="ORF">SAMN05428946_0626</name>
</gene>
<sequence>MDLSRFRCAKCGGSEECRKTCNRGPRGPRGIQGIEGQPGKTGPAGERGPAGEKGERGPRGLTGAQGPSGPPGEQGIQGPEGPRGRKGDTGPQGQAGPPGPRGAAGPKGDKGDRGEQGERGLPGLKGDPGEQGPRGETGPPGGIAEFAYIYNIGEQRIPRDSTLSFNNNGPMTTGISHQAGDGRITVHRSGIYEIIYTVSSRNWSQWALFVNDEEVPASRYGIQAGNTEPVGLLIVSLQENDVLTLRNHTSEPNCVNLSPEAGGSMPVVTASVVLKRLAQLPEG</sequence>
<dbReference type="Proteomes" id="UP000187550">
    <property type="component" value="Unassembled WGS sequence"/>
</dbReference>
<evidence type="ECO:0000313" key="3">
    <source>
        <dbReference type="Proteomes" id="UP000187550"/>
    </source>
</evidence>
<organism evidence="2 3">
    <name type="scientific">Edaphobacillus lindanitolerans</name>
    <dbReference type="NCBI Taxonomy" id="550447"/>
    <lineage>
        <taxon>Bacteria</taxon>
        <taxon>Bacillati</taxon>
        <taxon>Bacillota</taxon>
        <taxon>Bacilli</taxon>
        <taxon>Bacillales</taxon>
        <taxon>Bacillaceae</taxon>
        <taxon>Edaphobacillus</taxon>
    </lineage>
</organism>
<evidence type="ECO:0000313" key="2">
    <source>
        <dbReference type="EMBL" id="SIT70600.1"/>
    </source>
</evidence>
<dbReference type="GO" id="GO:0031012">
    <property type="term" value="C:extracellular matrix"/>
    <property type="evidence" value="ECO:0007669"/>
    <property type="project" value="TreeGrafter"/>
</dbReference>
<feature type="compositionally biased region" description="Basic and acidic residues" evidence="1">
    <location>
        <begin position="49"/>
        <end position="58"/>
    </location>
</feature>
<feature type="compositionally biased region" description="Low complexity" evidence="1">
    <location>
        <begin position="91"/>
        <end position="106"/>
    </location>
</feature>
<feature type="region of interest" description="Disordered" evidence="1">
    <location>
        <begin position="17"/>
        <end position="143"/>
    </location>
</feature>
<reference evidence="3" key="1">
    <citation type="submission" date="2017-01" db="EMBL/GenBank/DDBJ databases">
        <authorList>
            <person name="Varghese N."/>
            <person name="Submissions S."/>
        </authorList>
    </citation>
    <scope>NUCLEOTIDE SEQUENCE [LARGE SCALE GENOMIC DNA]</scope>
    <source>
        <strain evidence="3">MNA4</strain>
    </source>
</reference>
<dbReference type="InterPro" id="IPR008983">
    <property type="entry name" value="Tumour_necrosis_fac-like_dom"/>
</dbReference>
<dbReference type="PANTHER" id="PTHR24023">
    <property type="entry name" value="COLLAGEN ALPHA"/>
    <property type="match status" value="1"/>
</dbReference>
<protein>
    <recommendedName>
        <fullName evidence="4">Collagen triple helix repeat-containing protein</fullName>
    </recommendedName>
</protein>
<dbReference type="Gene3D" id="2.60.120.40">
    <property type="match status" value="1"/>
</dbReference>
<dbReference type="GO" id="GO:0005615">
    <property type="term" value="C:extracellular space"/>
    <property type="evidence" value="ECO:0007669"/>
    <property type="project" value="TreeGrafter"/>
</dbReference>
<evidence type="ECO:0000256" key="1">
    <source>
        <dbReference type="SAM" id="MobiDB-lite"/>
    </source>
</evidence>
<proteinExistence type="predicted"/>
<feature type="compositionally biased region" description="Basic and acidic residues" evidence="1">
    <location>
        <begin position="107"/>
        <end position="118"/>
    </location>
</feature>
<dbReference type="InterPro" id="IPR050149">
    <property type="entry name" value="Collagen_superfamily"/>
</dbReference>
<name>A0A1U7PM41_9BACI</name>
<dbReference type="EMBL" id="FTPL01000001">
    <property type="protein sequence ID" value="SIT70600.1"/>
    <property type="molecule type" value="Genomic_DNA"/>
</dbReference>
<feature type="compositionally biased region" description="Low complexity" evidence="1">
    <location>
        <begin position="23"/>
        <end position="38"/>
    </location>
</feature>
<dbReference type="GO" id="GO:0030020">
    <property type="term" value="F:extracellular matrix structural constituent conferring tensile strength"/>
    <property type="evidence" value="ECO:0007669"/>
    <property type="project" value="TreeGrafter"/>
</dbReference>
<evidence type="ECO:0008006" key="4">
    <source>
        <dbReference type="Google" id="ProtNLM"/>
    </source>
</evidence>
<feature type="compositionally biased region" description="Low complexity" evidence="1">
    <location>
        <begin position="64"/>
        <end position="80"/>
    </location>
</feature>
<dbReference type="PANTHER" id="PTHR24023:SF918">
    <property type="entry name" value="COLLAGEN ALPHA-1(IX) CHAIN"/>
    <property type="match status" value="1"/>
</dbReference>
<dbReference type="GO" id="GO:0030198">
    <property type="term" value="P:extracellular matrix organization"/>
    <property type="evidence" value="ECO:0007669"/>
    <property type="project" value="TreeGrafter"/>
</dbReference>
<keyword evidence="3" id="KW-1185">Reference proteome</keyword>
<dbReference type="STRING" id="550447.SAMN05428946_0626"/>
<dbReference type="AlphaFoldDB" id="A0A1U7PM41"/>